<dbReference type="GO" id="GO:0006950">
    <property type="term" value="P:response to stress"/>
    <property type="evidence" value="ECO:0007669"/>
    <property type="project" value="TreeGrafter"/>
</dbReference>
<dbReference type="PRINTS" id="PR00598">
    <property type="entry name" value="HTHMARR"/>
</dbReference>
<dbReference type="GO" id="GO:0003700">
    <property type="term" value="F:DNA-binding transcription factor activity"/>
    <property type="evidence" value="ECO:0007669"/>
    <property type="project" value="InterPro"/>
</dbReference>
<dbReference type="PANTHER" id="PTHR33164">
    <property type="entry name" value="TRANSCRIPTIONAL REGULATOR, MARR FAMILY"/>
    <property type="match status" value="1"/>
</dbReference>
<dbReference type="PROSITE" id="PS50995">
    <property type="entry name" value="HTH_MARR_2"/>
    <property type="match status" value="1"/>
</dbReference>
<dbReference type="SUPFAM" id="SSF46785">
    <property type="entry name" value="Winged helix' DNA-binding domain"/>
    <property type="match status" value="1"/>
</dbReference>
<evidence type="ECO:0000259" key="1">
    <source>
        <dbReference type="PROSITE" id="PS50995"/>
    </source>
</evidence>
<dbReference type="Proteomes" id="UP000320216">
    <property type="component" value="Chromosome"/>
</dbReference>
<dbReference type="RefSeq" id="WP_146319153.1">
    <property type="nucleotide sequence ID" value="NZ_CP042305.1"/>
</dbReference>
<dbReference type="PANTHER" id="PTHR33164:SF99">
    <property type="entry name" value="MARR FAMILY REGULATORY PROTEIN"/>
    <property type="match status" value="1"/>
</dbReference>
<dbReference type="InterPro" id="IPR011991">
    <property type="entry name" value="ArsR-like_HTH"/>
</dbReference>
<dbReference type="CDD" id="cd00090">
    <property type="entry name" value="HTH_ARSR"/>
    <property type="match status" value="1"/>
</dbReference>
<dbReference type="InterPro" id="IPR039422">
    <property type="entry name" value="MarR/SlyA-like"/>
</dbReference>
<organism evidence="2 3">
    <name type="scientific">Humibacter ginsenosidimutans</name>
    <dbReference type="NCBI Taxonomy" id="2599293"/>
    <lineage>
        <taxon>Bacteria</taxon>
        <taxon>Bacillati</taxon>
        <taxon>Actinomycetota</taxon>
        <taxon>Actinomycetes</taxon>
        <taxon>Micrococcales</taxon>
        <taxon>Microbacteriaceae</taxon>
        <taxon>Humibacter</taxon>
    </lineage>
</organism>
<gene>
    <name evidence="2" type="ORF">FPZ11_05835</name>
</gene>
<sequence length="157" mass="17391">MTHRFDDEIPLLLIGSFRAVVDELHDHLRDAGLGESRALHGFALKAIDDDGVSISELARRLGVTKQAAARTAQSMESAGLVERRADPSDSRATVITRTAHADAVLDEGERFYRRKEEQWRAQLGDERYEALRDGLRELAGSEPVTSIPGWLGRATRA</sequence>
<dbReference type="InterPro" id="IPR036390">
    <property type="entry name" value="WH_DNA-bd_sf"/>
</dbReference>
<dbReference type="OrthoDB" id="122135at2"/>
<protein>
    <submittedName>
        <fullName evidence="2">Winged helix-turn-helix transcriptional regulator</fullName>
    </submittedName>
</protein>
<accession>A0A5B8M0Z9</accession>
<dbReference type="InterPro" id="IPR036388">
    <property type="entry name" value="WH-like_DNA-bd_sf"/>
</dbReference>
<dbReference type="KEGG" id="huw:FPZ11_05835"/>
<proteinExistence type="predicted"/>
<dbReference type="EMBL" id="CP042305">
    <property type="protein sequence ID" value="QDZ14347.1"/>
    <property type="molecule type" value="Genomic_DNA"/>
</dbReference>
<dbReference type="Pfam" id="PF12802">
    <property type="entry name" value="MarR_2"/>
    <property type="match status" value="1"/>
</dbReference>
<reference evidence="2 3" key="1">
    <citation type="submission" date="2019-07" db="EMBL/GenBank/DDBJ databases">
        <title>Full genome sequence of Humibacter sp. WJ7-1.</title>
        <authorList>
            <person name="Im W.-T."/>
        </authorList>
    </citation>
    <scope>NUCLEOTIDE SEQUENCE [LARGE SCALE GENOMIC DNA]</scope>
    <source>
        <strain evidence="2 3">WJ7-1</strain>
    </source>
</reference>
<evidence type="ECO:0000313" key="3">
    <source>
        <dbReference type="Proteomes" id="UP000320216"/>
    </source>
</evidence>
<feature type="domain" description="HTH marR-type" evidence="1">
    <location>
        <begin position="1"/>
        <end position="140"/>
    </location>
</feature>
<dbReference type="Gene3D" id="1.10.10.10">
    <property type="entry name" value="Winged helix-like DNA-binding domain superfamily/Winged helix DNA-binding domain"/>
    <property type="match status" value="1"/>
</dbReference>
<keyword evidence="3" id="KW-1185">Reference proteome</keyword>
<evidence type="ECO:0000313" key="2">
    <source>
        <dbReference type="EMBL" id="QDZ14347.1"/>
    </source>
</evidence>
<name>A0A5B8M0Z9_9MICO</name>
<dbReference type="InterPro" id="IPR000835">
    <property type="entry name" value="HTH_MarR-typ"/>
</dbReference>
<dbReference type="AlphaFoldDB" id="A0A5B8M0Z9"/>
<dbReference type="SMART" id="SM00347">
    <property type="entry name" value="HTH_MARR"/>
    <property type="match status" value="1"/>
</dbReference>